<dbReference type="RefSeq" id="WP_089052339.1">
    <property type="nucleotide sequence ID" value="NZ_MUHA01000001.1"/>
</dbReference>
<evidence type="ECO:0000313" key="1">
    <source>
        <dbReference type="EMBL" id="OXB03459.1"/>
    </source>
</evidence>
<sequence>MSEIKYTNVYYYQLFPTDESLNPDEKDIFFKHCDKNIFTKKESFVRIQHSDGYINIFDLEERHNRYILGTFVYNQTTNIPPSFNDIENKPSKLKIGKFDGLGFDSSFIYDRKTRIIGLESKKPGTSQKSVEDFIMKNFDLQNCHFKFVVLPNEYTKFLNSNKYTRLEIDLAIPNNDMGILKPNEKNANNILELMQDLKGTSAKIVISNGRSRKKTLSLENVRQLAQWLYKTDKKETLVQNLRITGVDVDSDNNHIFDLISNRLITKISIEKTRTIGNFQIKIKYDQLEGDFLAHREELEKLQK</sequence>
<dbReference type="InterPro" id="IPR046618">
    <property type="entry name" value="DUF6731"/>
</dbReference>
<dbReference type="EMBL" id="MUHA01000001">
    <property type="protein sequence ID" value="OXB03459.1"/>
    <property type="molecule type" value="Genomic_DNA"/>
</dbReference>
<dbReference type="Proteomes" id="UP000198336">
    <property type="component" value="Unassembled WGS sequence"/>
</dbReference>
<protein>
    <submittedName>
        <fullName evidence="1">Uncharacterized protein</fullName>
    </submittedName>
</protein>
<gene>
    <name evidence="1" type="ORF">B0A75_00520</name>
</gene>
<keyword evidence="2" id="KW-1185">Reference proteome</keyword>
<accession>A0A226IBP8</accession>
<name>A0A226IBP8_9FLAO</name>
<dbReference type="AlphaFoldDB" id="A0A226IBP8"/>
<evidence type="ECO:0000313" key="2">
    <source>
        <dbReference type="Proteomes" id="UP000198336"/>
    </source>
</evidence>
<comment type="caution">
    <text evidence="1">The sequence shown here is derived from an EMBL/GenBank/DDBJ whole genome shotgun (WGS) entry which is preliminary data.</text>
</comment>
<reference evidence="1 2" key="1">
    <citation type="submission" date="2016-11" db="EMBL/GenBank/DDBJ databases">
        <title>Whole genomes of Flavobacteriaceae.</title>
        <authorList>
            <person name="Stine C."/>
            <person name="Li C."/>
            <person name="Tadesse D."/>
        </authorList>
    </citation>
    <scope>NUCLEOTIDE SEQUENCE [LARGE SCALE GENOMIC DNA]</scope>
    <source>
        <strain evidence="1 2">CCUG 59446</strain>
    </source>
</reference>
<dbReference type="Pfam" id="PF20505">
    <property type="entry name" value="DUF6731"/>
    <property type="match status" value="1"/>
</dbReference>
<proteinExistence type="predicted"/>
<organism evidence="1 2">
    <name type="scientific">Flavobacterium oncorhynchi</name>
    <dbReference type="NCBI Taxonomy" id="728056"/>
    <lineage>
        <taxon>Bacteria</taxon>
        <taxon>Pseudomonadati</taxon>
        <taxon>Bacteroidota</taxon>
        <taxon>Flavobacteriia</taxon>
        <taxon>Flavobacteriales</taxon>
        <taxon>Flavobacteriaceae</taxon>
        <taxon>Flavobacterium</taxon>
    </lineage>
</organism>